<dbReference type="Pfam" id="PF08734">
    <property type="entry name" value="GYD"/>
    <property type="match status" value="1"/>
</dbReference>
<comment type="caution">
    <text evidence="1">The sequence shown here is derived from an EMBL/GenBank/DDBJ whole genome shotgun (WGS) entry which is preliminary data.</text>
</comment>
<dbReference type="InterPro" id="IPR014845">
    <property type="entry name" value="GYD/TTHA1554"/>
</dbReference>
<sequence>MPVFVMLTQIEPEAVQSPGELEGLERQAMAKVRKECPDVEWHSSYAVLGPHDYLDIFTAKDIDTATKVSTLVRTLGHARTELWPAVEWTHFKDVVRTLSNS</sequence>
<dbReference type="RefSeq" id="WP_167674383.1">
    <property type="nucleotide sequence ID" value="NZ_JAATJS010000008.1"/>
</dbReference>
<protein>
    <submittedName>
        <fullName evidence="1">GYD domain-containing protein</fullName>
    </submittedName>
</protein>
<name>A0ABX0VI29_9HYPH</name>
<proteinExistence type="predicted"/>
<evidence type="ECO:0000313" key="2">
    <source>
        <dbReference type="Proteomes" id="UP000707352"/>
    </source>
</evidence>
<evidence type="ECO:0000313" key="1">
    <source>
        <dbReference type="EMBL" id="NIX78391.1"/>
    </source>
</evidence>
<organism evidence="1 2">
    <name type="scientific">Microvirga terricola</name>
    <dbReference type="NCBI Taxonomy" id="2719797"/>
    <lineage>
        <taxon>Bacteria</taxon>
        <taxon>Pseudomonadati</taxon>
        <taxon>Pseudomonadota</taxon>
        <taxon>Alphaproteobacteria</taxon>
        <taxon>Hyphomicrobiales</taxon>
        <taxon>Methylobacteriaceae</taxon>
        <taxon>Microvirga</taxon>
    </lineage>
</organism>
<dbReference type="Proteomes" id="UP000707352">
    <property type="component" value="Unassembled WGS sequence"/>
</dbReference>
<dbReference type="EMBL" id="JAATJS010000008">
    <property type="protein sequence ID" value="NIX78391.1"/>
    <property type="molecule type" value="Genomic_DNA"/>
</dbReference>
<reference evidence="1 2" key="1">
    <citation type="submission" date="2020-03" db="EMBL/GenBank/DDBJ databases">
        <title>The genome sequence of Microvirga sp. c23x22.</title>
        <authorList>
            <person name="Zhang X."/>
        </authorList>
    </citation>
    <scope>NUCLEOTIDE SEQUENCE [LARGE SCALE GENOMIC DNA]</scope>
    <source>
        <strain evidence="2">c23x22</strain>
    </source>
</reference>
<accession>A0ABX0VI29</accession>
<gene>
    <name evidence="1" type="ORF">HB375_17495</name>
</gene>
<keyword evidence="2" id="KW-1185">Reference proteome</keyword>